<dbReference type="Pfam" id="PF25597">
    <property type="entry name" value="SH3_retrovirus"/>
    <property type="match status" value="1"/>
</dbReference>
<evidence type="ECO:0000313" key="4">
    <source>
        <dbReference type="EMBL" id="KAJ0211475.1"/>
    </source>
</evidence>
<reference evidence="4 5" key="1">
    <citation type="journal article" date="2017" name="Nat. Commun.">
        <title>Genome assembly with in vitro proximity ligation data and whole-genome triplication in lettuce.</title>
        <authorList>
            <person name="Reyes-Chin-Wo S."/>
            <person name="Wang Z."/>
            <person name="Yang X."/>
            <person name="Kozik A."/>
            <person name="Arikit S."/>
            <person name="Song C."/>
            <person name="Xia L."/>
            <person name="Froenicke L."/>
            <person name="Lavelle D.O."/>
            <person name="Truco M.J."/>
            <person name="Xia R."/>
            <person name="Zhu S."/>
            <person name="Xu C."/>
            <person name="Xu H."/>
            <person name="Xu X."/>
            <person name="Cox K."/>
            <person name="Korf I."/>
            <person name="Meyers B.C."/>
            <person name="Michelmore R.W."/>
        </authorList>
    </citation>
    <scope>NUCLEOTIDE SEQUENCE [LARGE SCALE GENOMIC DNA]</scope>
    <source>
        <strain evidence="5">cv. Salinas</strain>
        <tissue evidence="4">Seedlings</tissue>
    </source>
</reference>
<protein>
    <recommendedName>
        <fullName evidence="3">Retroviral polymerase SH3-like domain-containing protein</fullName>
    </recommendedName>
</protein>
<evidence type="ECO:0000256" key="1">
    <source>
        <dbReference type="SAM" id="MobiDB-lite"/>
    </source>
</evidence>
<feature type="compositionally biased region" description="Basic residues" evidence="1">
    <location>
        <begin position="635"/>
        <end position="648"/>
    </location>
</feature>
<keyword evidence="5" id="KW-1185">Reference proteome</keyword>
<keyword evidence="2" id="KW-0812">Transmembrane</keyword>
<feature type="domain" description="Retroviral polymerase SH3-like" evidence="3">
    <location>
        <begin position="507"/>
        <end position="548"/>
    </location>
</feature>
<dbReference type="PANTHER" id="PTHR47481">
    <property type="match status" value="1"/>
</dbReference>
<dbReference type="PANTHER" id="PTHR47481:SF39">
    <property type="entry name" value="TRANSCRIPTION FACTOR INTERACTOR AND REGULATOR CCHC(ZN) FAMILY"/>
    <property type="match status" value="1"/>
</dbReference>
<evidence type="ECO:0000259" key="3">
    <source>
        <dbReference type="Pfam" id="PF25597"/>
    </source>
</evidence>
<feature type="compositionally biased region" description="Polar residues" evidence="1">
    <location>
        <begin position="619"/>
        <end position="634"/>
    </location>
</feature>
<accession>A0A9R1VS11</accession>
<dbReference type="Proteomes" id="UP000235145">
    <property type="component" value="Unassembled WGS sequence"/>
</dbReference>
<comment type="caution">
    <text evidence="4">The sequence shown here is derived from an EMBL/GenBank/DDBJ whole genome shotgun (WGS) entry which is preliminary data.</text>
</comment>
<feature type="compositionally biased region" description="Pro residues" evidence="1">
    <location>
        <begin position="547"/>
        <end position="559"/>
    </location>
</feature>
<evidence type="ECO:0000256" key="2">
    <source>
        <dbReference type="SAM" id="Phobius"/>
    </source>
</evidence>
<feature type="region of interest" description="Disordered" evidence="1">
    <location>
        <begin position="347"/>
        <end position="389"/>
    </location>
</feature>
<keyword evidence="2" id="KW-0472">Membrane</keyword>
<proteinExistence type="predicted"/>
<feature type="compositionally biased region" description="Low complexity" evidence="1">
    <location>
        <begin position="560"/>
        <end position="612"/>
    </location>
</feature>
<gene>
    <name evidence="4" type="ORF">LSAT_V11C400189870</name>
</gene>
<feature type="transmembrane region" description="Helical" evidence="2">
    <location>
        <begin position="120"/>
        <end position="141"/>
    </location>
</feature>
<sequence length="648" mass="71876">MIQALYHQKKDQGEKDPDLQAYKCLLFAHKAQTRVRVSRMGVGEVEAKNELGVAKLRGLNMEQPMKIGARFTPKPNRRLTSLTIDQTIIDNPKSSNSDNHKSSDPSTTINNPTHRFCSSFFSLALVFHILFGCTMALIAAFTTAEKTSHNSHKFGFTLSPTNYGFWKTMIHPFLVTNNLIRYVDGTIPCPSPVVEQTSSSDKGLVTTSQPKANYPIWVSNDAHVRMLIISTISEAALSHVQGTSTSREMNGDETSSAYLNRAKEYADALANIGEPFKEKDLVMLVPTSFNELNGLLSDHDYMIKQSIPVFHTNATGTTSATIPLQQDSMQALTQLVSQLGFKLQPANQQPQAFFTSSSPNNRSRGRFPNNRGRGRNPNNRNSRGQFTWDSNQNTVYGTCNRCGIGHLPSDCPNRDPSTFRNRQPPLANHADHVVPDHSSIGTTEPYYGDESLHDEISHNTLLTGPSEHRLYSFQLPSFQPVSRSVFTAVRAPVIHGINGLVIHMHISCVFRGYSPDHHGYRCLDPTSDRIYIARHVRFVEQQFPFLQPSPIPPTTPSPDPYISSYPTIIPSSDNPINTTTPPTPPIILNKTPSTSSSPSTVLDNEPTSTTEPTSPPPVQSTITFSVQPEPSTRVRTSHLRQNPKPRVP</sequence>
<organism evidence="4 5">
    <name type="scientific">Lactuca sativa</name>
    <name type="common">Garden lettuce</name>
    <dbReference type="NCBI Taxonomy" id="4236"/>
    <lineage>
        <taxon>Eukaryota</taxon>
        <taxon>Viridiplantae</taxon>
        <taxon>Streptophyta</taxon>
        <taxon>Embryophyta</taxon>
        <taxon>Tracheophyta</taxon>
        <taxon>Spermatophyta</taxon>
        <taxon>Magnoliopsida</taxon>
        <taxon>eudicotyledons</taxon>
        <taxon>Gunneridae</taxon>
        <taxon>Pentapetalae</taxon>
        <taxon>asterids</taxon>
        <taxon>campanulids</taxon>
        <taxon>Asterales</taxon>
        <taxon>Asteraceae</taxon>
        <taxon>Cichorioideae</taxon>
        <taxon>Cichorieae</taxon>
        <taxon>Lactucinae</taxon>
        <taxon>Lactuca</taxon>
    </lineage>
</organism>
<feature type="compositionally biased region" description="Low complexity" evidence="1">
    <location>
        <begin position="356"/>
        <end position="384"/>
    </location>
</feature>
<feature type="region of interest" description="Disordered" evidence="1">
    <location>
        <begin position="89"/>
        <end position="108"/>
    </location>
</feature>
<dbReference type="AlphaFoldDB" id="A0A9R1VS11"/>
<evidence type="ECO:0000313" key="5">
    <source>
        <dbReference type="Proteomes" id="UP000235145"/>
    </source>
</evidence>
<dbReference type="EMBL" id="NBSK02000004">
    <property type="protein sequence ID" value="KAJ0211475.1"/>
    <property type="molecule type" value="Genomic_DNA"/>
</dbReference>
<keyword evidence="2" id="KW-1133">Transmembrane helix</keyword>
<name>A0A9R1VS11_LACSA</name>
<dbReference type="InterPro" id="IPR057670">
    <property type="entry name" value="SH3_retrovirus"/>
</dbReference>
<feature type="region of interest" description="Disordered" evidence="1">
    <location>
        <begin position="546"/>
        <end position="648"/>
    </location>
</feature>